<sequence length="844" mass="88397">MALPSAPRRSGPRIAHWGAALAVGWLGCGAALAQRGAPDRAVAVPAGRLDAGLRRLAAATGWQILFDPALVGDRRTRAIVSTTDPPGALARMLSGSGLKARRLAGGVFIIVTAAPPRRPASASATPPPATVEDEIVVTALKRATALDDTELSIATLSAATIEARNVTDLRAAARLLPGLAAFNTSALQQRLAVRGVSATGEATVGVYYGESPIAGPSGTGADPGASAPDIDLVDIERIELLKGPQGTLYGASSMGGTLRILPHAVDLDRSGAWVEAQGDLVAHGGAGGALVAMANPVLVPDRLAARLVAYHRTLGGYIDNDRLESADRGRLQREGVRIQVAWQPDQAIRLDTLYLHQRTGLDDGGFWDPALGRYRVAQPTLTPNSDRLDLASATLHATLDGAVVTATGSYLRRRIVRQIDYTAVLARQRDSVAGCLRLAGLPTGASCDAAARTAYHAYVDARLPAILYQPNRLTGISGEVRMAAPAGAAFAWTLGAFVEDRRDAVDSYAAHAGADDGRLVRPLDIIGLRTIATGFDQQAVFAEATHAVVPRLSATAGLRLYRYRRQGSGTVPVPNIITGSAMATGGRYTGSAGGSNLKGELAYRVPGGPLVYALVSEGFRPGGINVTPGLAADERSFGADHLWNYELGAKAGRGRWSIEAAAYVIDWHAATFAVTSANGAFIYNVNLSNVAIRGGEVRGSVVAGPFRLAAAASFTDARLGEDTLLGTTEGMGRRGDRLPNLPQWAYLVSGEARLGSWTLGADVSGNGAAPTGFNAGNPYYGRTGARIEVAAHAGWQAGRWRLDANIDNLFDAIAPVRLQSSAFGARQLYSARPRTLSLRARTDW</sequence>
<keyword evidence="7" id="KW-0406">Ion transport</keyword>
<evidence type="ECO:0000256" key="8">
    <source>
        <dbReference type="ARBA" id="ARBA00023077"/>
    </source>
</evidence>
<comment type="caution">
    <text evidence="13">The sequence shown here is derived from an EMBL/GenBank/DDBJ whole genome shotgun (WGS) entry which is preliminary data.</text>
</comment>
<dbReference type="InterPro" id="IPR000531">
    <property type="entry name" value="Beta-barrel_TonB"/>
</dbReference>
<evidence type="ECO:0000256" key="4">
    <source>
        <dbReference type="ARBA" id="ARBA00022496"/>
    </source>
</evidence>
<comment type="subcellular location">
    <subcellularLocation>
        <location evidence="1">Cell outer membrane</location>
        <topology evidence="1">Multi-pass membrane protein</topology>
    </subcellularLocation>
</comment>
<evidence type="ECO:0000256" key="3">
    <source>
        <dbReference type="ARBA" id="ARBA00022452"/>
    </source>
</evidence>
<proteinExistence type="inferred from homology"/>
<comment type="similarity">
    <text evidence="11">Belongs to the TonB-dependent receptor family.</text>
</comment>
<evidence type="ECO:0000259" key="12">
    <source>
        <dbReference type="SMART" id="SM00965"/>
    </source>
</evidence>
<organism evidence="13 14">
    <name type="scientific">Sphingomonas cynarae</name>
    <dbReference type="NCBI Taxonomy" id="930197"/>
    <lineage>
        <taxon>Bacteria</taxon>
        <taxon>Pseudomonadati</taxon>
        <taxon>Pseudomonadota</taxon>
        <taxon>Alphaproteobacteria</taxon>
        <taxon>Sphingomonadales</taxon>
        <taxon>Sphingomonadaceae</taxon>
        <taxon>Sphingomonas</taxon>
    </lineage>
</organism>
<keyword evidence="5" id="KW-0812">Transmembrane</keyword>
<evidence type="ECO:0000256" key="6">
    <source>
        <dbReference type="ARBA" id="ARBA00023004"/>
    </source>
</evidence>
<dbReference type="Gene3D" id="3.55.50.30">
    <property type="match status" value="1"/>
</dbReference>
<evidence type="ECO:0000313" key="13">
    <source>
        <dbReference type="EMBL" id="GAA3700510.1"/>
    </source>
</evidence>
<keyword evidence="6" id="KW-0408">Iron</keyword>
<keyword evidence="4" id="KW-0410">Iron transport</keyword>
<dbReference type="Pfam" id="PF00593">
    <property type="entry name" value="TonB_dep_Rec_b-barrel"/>
    <property type="match status" value="1"/>
</dbReference>
<evidence type="ECO:0000313" key="14">
    <source>
        <dbReference type="Proteomes" id="UP001500523"/>
    </source>
</evidence>
<keyword evidence="8 11" id="KW-0798">TonB box</keyword>
<feature type="domain" description="Secretin/TonB short N-terminal" evidence="12">
    <location>
        <begin position="62"/>
        <end position="113"/>
    </location>
</feature>
<dbReference type="EMBL" id="BAABBF010000002">
    <property type="protein sequence ID" value="GAA3700510.1"/>
    <property type="molecule type" value="Genomic_DNA"/>
</dbReference>
<keyword evidence="3" id="KW-1134">Transmembrane beta strand</keyword>
<dbReference type="SUPFAM" id="SSF56935">
    <property type="entry name" value="Porins"/>
    <property type="match status" value="1"/>
</dbReference>
<dbReference type="PANTHER" id="PTHR32552:SF81">
    <property type="entry name" value="TONB-DEPENDENT OUTER MEMBRANE RECEPTOR"/>
    <property type="match status" value="1"/>
</dbReference>
<dbReference type="RefSeq" id="WP_344692117.1">
    <property type="nucleotide sequence ID" value="NZ_BAABBF010000002.1"/>
</dbReference>
<dbReference type="InterPro" id="IPR011662">
    <property type="entry name" value="Secretin/TonB_short_N"/>
</dbReference>
<keyword evidence="9 11" id="KW-0472">Membrane</keyword>
<dbReference type="InterPro" id="IPR039426">
    <property type="entry name" value="TonB-dep_rcpt-like"/>
</dbReference>
<dbReference type="Pfam" id="PF07715">
    <property type="entry name" value="Plug"/>
    <property type="match status" value="1"/>
</dbReference>
<protein>
    <recommendedName>
        <fullName evidence="12">Secretin/TonB short N-terminal domain-containing protein</fullName>
    </recommendedName>
</protein>
<evidence type="ECO:0000256" key="2">
    <source>
        <dbReference type="ARBA" id="ARBA00022448"/>
    </source>
</evidence>
<keyword evidence="10" id="KW-0998">Cell outer membrane</keyword>
<accession>A0ABP7D7J4</accession>
<evidence type="ECO:0000256" key="11">
    <source>
        <dbReference type="RuleBase" id="RU003357"/>
    </source>
</evidence>
<evidence type="ECO:0000256" key="9">
    <source>
        <dbReference type="ARBA" id="ARBA00023136"/>
    </source>
</evidence>
<dbReference type="InterPro" id="IPR036942">
    <property type="entry name" value="Beta-barrel_TonB_sf"/>
</dbReference>
<evidence type="ECO:0000256" key="10">
    <source>
        <dbReference type="ARBA" id="ARBA00023237"/>
    </source>
</evidence>
<dbReference type="SMART" id="SM00965">
    <property type="entry name" value="STN"/>
    <property type="match status" value="1"/>
</dbReference>
<evidence type="ECO:0000256" key="7">
    <source>
        <dbReference type="ARBA" id="ARBA00023065"/>
    </source>
</evidence>
<name>A0ABP7D7J4_9SPHN</name>
<dbReference type="Gene3D" id="2.40.170.20">
    <property type="entry name" value="TonB-dependent receptor, beta-barrel domain"/>
    <property type="match status" value="1"/>
</dbReference>
<gene>
    <name evidence="13" type="ORF">GCM10022268_08160</name>
</gene>
<dbReference type="Proteomes" id="UP001500523">
    <property type="component" value="Unassembled WGS sequence"/>
</dbReference>
<keyword evidence="2" id="KW-0813">Transport</keyword>
<keyword evidence="14" id="KW-1185">Reference proteome</keyword>
<dbReference type="InterPro" id="IPR012910">
    <property type="entry name" value="Plug_dom"/>
</dbReference>
<evidence type="ECO:0000256" key="1">
    <source>
        <dbReference type="ARBA" id="ARBA00004571"/>
    </source>
</evidence>
<dbReference type="PANTHER" id="PTHR32552">
    <property type="entry name" value="FERRICHROME IRON RECEPTOR-RELATED"/>
    <property type="match status" value="1"/>
</dbReference>
<evidence type="ECO:0000256" key="5">
    <source>
        <dbReference type="ARBA" id="ARBA00022692"/>
    </source>
</evidence>
<reference evidence="14" key="1">
    <citation type="journal article" date="2019" name="Int. J. Syst. Evol. Microbiol.">
        <title>The Global Catalogue of Microorganisms (GCM) 10K type strain sequencing project: providing services to taxonomists for standard genome sequencing and annotation.</title>
        <authorList>
            <consortium name="The Broad Institute Genomics Platform"/>
            <consortium name="The Broad Institute Genome Sequencing Center for Infectious Disease"/>
            <person name="Wu L."/>
            <person name="Ma J."/>
        </authorList>
    </citation>
    <scope>NUCLEOTIDE SEQUENCE [LARGE SCALE GENOMIC DNA]</scope>
    <source>
        <strain evidence="14">JCM 17498</strain>
    </source>
</reference>